<dbReference type="RefSeq" id="WP_121090908.1">
    <property type="nucleotide sequence ID" value="NZ_RBZU01000017.1"/>
</dbReference>
<gene>
    <name evidence="5" type="ORF">D7S86_26105</name>
</gene>
<evidence type="ECO:0000259" key="4">
    <source>
        <dbReference type="Pfam" id="PF00535"/>
    </source>
</evidence>
<dbReference type="PANTHER" id="PTHR43179">
    <property type="entry name" value="RHAMNOSYLTRANSFERASE WBBL"/>
    <property type="match status" value="1"/>
</dbReference>
<dbReference type="SUPFAM" id="SSF53448">
    <property type="entry name" value="Nucleotide-diphospho-sugar transferases"/>
    <property type="match status" value="1"/>
</dbReference>
<keyword evidence="3 5" id="KW-0808">Transferase</keyword>
<reference evidence="5 6" key="1">
    <citation type="submission" date="2018-10" db="EMBL/GenBank/DDBJ databases">
        <title>Robbsia sp. DHC34, isolated from soil.</title>
        <authorList>
            <person name="Gao Z.-H."/>
            <person name="Qiu L.-H."/>
        </authorList>
    </citation>
    <scope>NUCLEOTIDE SEQUENCE [LARGE SCALE GENOMIC DNA]</scope>
    <source>
        <strain evidence="5 6">DHC34</strain>
    </source>
</reference>
<comment type="similarity">
    <text evidence="1">Belongs to the glycosyltransferase 2 family.</text>
</comment>
<protein>
    <submittedName>
        <fullName evidence="5">Glycosyltransferase</fullName>
    </submittedName>
</protein>
<dbReference type="Pfam" id="PF00535">
    <property type="entry name" value="Glycos_transf_2"/>
    <property type="match status" value="1"/>
</dbReference>
<keyword evidence="6" id="KW-1185">Reference proteome</keyword>
<dbReference type="AlphaFoldDB" id="A0A494X4P7"/>
<dbReference type="Proteomes" id="UP000270342">
    <property type="component" value="Unassembled WGS sequence"/>
</dbReference>
<dbReference type="GO" id="GO:0016757">
    <property type="term" value="F:glycosyltransferase activity"/>
    <property type="evidence" value="ECO:0007669"/>
    <property type="project" value="UniProtKB-KW"/>
</dbReference>
<name>A0A494X4P7_9BURK</name>
<dbReference type="OrthoDB" id="257969at2"/>
<dbReference type="EMBL" id="RBZU01000017">
    <property type="protein sequence ID" value="RKP45322.1"/>
    <property type="molecule type" value="Genomic_DNA"/>
</dbReference>
<accession>A0A494X4P7</accession>
<evidence type="ECO:0000256" key="2">
    <source>
        <dbReference type="ARBA" id="ARBA00022676"/>
    </source>
</evidence>
<dbReference type="InterPro" id="IPR029044">
    <property type="entry name" value="Nucleotide-diphossugar_trans"/>
</dbReference>
<feature type="domain" description="Glycosyltransferase 2-like" evidence="4">
    <location>
        <begin position="4"/>
        <end position="120"/>
    </location>
</feature>
<keyword evidence="2" id="KW-0328">Glycosyltransferase</keyword>
<comment type="caution">
    <text evidence="5">The sequence shown here is derived from an EMBL/GenBank/DDBJ whole genome shotgun (WGS) entry which is preliminary data.</text>
</comment>
<evidence type="ECO:0000256" key="3">
    <source>
        <dbReference type="ARBA" id="ARBA00022679"/>
    </source>
</evidence>
<dbReference type="InterPro" id="IPR001173">
    <property type="entry name" value="Glyco_trans_2-like"/>
</dbReference>
<organism evidence="5 6">
    <name type="scientific">Pararobbsia silviterrae</name>
    <dbReference type="NCBI Taxonomy" id="1792498"/>
    <lineage>
        <taxon>Bacteria</taxon>
        <taxon>Pseudomonadati</taxon>
        <taxon>Pseudomonadota</taxon>
        <taxon>Betaproteobacteria</taxon>
        <taxon>Burkholderiales</taxon>
        <taxon>Burkholderiaceae</taxon>
        <taxon>Pararobbsia</taxon>
    </lineage>
</organism>
<evidence type="ECO:0000313" key="5">
    <source>
        <dbReference type="EMBL" id="RKP45322.1"/>
    </source>
</evidence>
<proteinExistence type="inferred from homology"/>
<dbReference type="PANTHER" id="PTHR43179:SF12">
    <property type="entry name" value="GALACTOFURANOSYLTRANSFERASE GLFT2"/>
    <property type="match status" value="1"/>
</dbReference>
<evidence type="ECO:0000256" key="1">
    <source>
        <dbReference type="ARBA" id="ARBA00006739"/>
    </source>
</evidence>
<evidence type="ECO:0000313" key="6">
    <source>
        <dbReference type="Proteomes" id="UP000270342"/>
    </source>
</evidence>
<dbReference type="Gene3D" id="3.90.550.10">
    <property type="entry name" value="Spore Coat Polysaccharide Biosynthesis Protein SpsA, Chain A"/>
    <property type="match status" value="1"/>
</dbReference>
<sequence length="319" mass="35138">MKISVLVPTFRRPDDLERCLAALGAQTRRADEVVVVARREDAPTVAALERWIAVKAVHGLRVAWVDEPGQVAANNCGLRAAHGELILITDDDAAPYRDWVERIEAHFARDPQLGGVGGRDLVHERGALLTGDARKVGLLSWYGRVTGNHHIGSGAPRDVQILKGANMAWRRDAIEGLRFDTRLLGAGAQVHNDLAFSLAVHKRGWKLLYDPMVRVDHFPAERADDDKRFVLNASAYFNAAYNYRFVMREHLSGPGRIAFVAFCSLVGTRADPGLARAALLALQGQGWTQSFYKVWISARATWAVFGEADRGRGPAAHHA</sequence>